<proteinExistence type="inferred from homology"/>
<dbReference type="SUPFAM" id="SSF49503">
    <property type="entry name" value="Cupredoxins"/>
    <property type="match status" value="1"/>
</dbReference>
<dbReference type="GO" id="GO:0098552">
    <property type="term" value="C:side of membrane"/>
    <property type="evidence" value="ECO:0007669"/>
    <property type="project" value="UniProtKB-KW"/>
</dbReference>
<dbReference type="InterPro" id="IPR003245">
    <property type="entry name" value="Phytocyanin_dom"/>
</dbReference>
<dbReference type="Pfam" id="PF02298">
    <property type="entry name" value="Cu_bind_like"/>
    <property type="match status" value="1"/>
</dbReference>
<evidence type="ECO:0000256" key="5">
    <source>
        <dbReference type="ARBA" id="ARBA00023136"/>
    </source>
</evidence>
<evidence type="ECO:0000256" key="8">
    <source>
        <dbReference type="ARBA" id="ARBA00023288"/>
    </source>
</evidence>
<dbReference type="Gene3D" id="2.60.40.420">
    <property type="entry name" value="Cupredoxins - blue copper proteins"/>
    <property type="match status" value="1"/>
</dbReference>
<comment type="caution">
    <text evidence="13">The sequence shown here is derived from an EMBL/GenBank/DDBJ whole genome shotgun (WGS) entry which is preliminary data.</text>
</comment>
<keyword evidence="14" id="KW-1185">Reference proteome</keyword>
<dbReference type="GO" id="GO:0009055">
    <property type="term" value="F:electron transfer activity"/>
    <property type="evidence" value="ECO:0007669"/>
    <property type="project" value="InterPro"/>
</dbReference>
<keyword evidence="2" id="KW-1003">Cell membrane</keyword>
<evidence type="ECO:0000256" key="1">
    <source>
        <dbReference type="ARBA" id="ARBA00004609"/>
    </source>
</evidence>
<evidence type="ECO:0000256" key="3">
    <source>
        <dbReference type="ARBA" id="ARBA00022622"/>
    </source>
</evidence>
<organism evidence="13 14">
    <name type="scientific">Arachis hypogaea</name>
    <name type="common">Peanut</name>
    <dbReference type="NCBI Taxonomy" id="3818"/>
    <lineage>
        <taxon>Eukaryota</taxon>
        <taxon>Viridiplantae</taxon>
        <taxon>Streptophyta</taxon>
        <taxon>Embryophyta</taxon>
        <taxon>Tracheophyta</taxon>
        <taxon>Spermatophyta</taxon>
        <taxon>Magnoliopsida</taxon>
        <taxon>eudicotyledons</taxon>
        <taxon>Gunneridae</taxon>
        <taxon>Pentapetalae</taxon>
        <taxon>rosids</taxon>
        <taxon>fabids</taxon>
        <taxon>Fabales</taxon>
        <taxon>Fabaceae</taxon>
        <taxon>Papilionoideae</taxon>
        <taxon>50 kb inversion clade</taxon>
        <taxon>dalbergioids sensu lato</taxon>
        <taxon>Dalbergieae</taxon>
        <taxon>Pterocarpus clade</taxon>
        <taxon>Arachis</taxon>
    </lineage>
</organism>
<reference evidence="13 14" key="1">
    <citation type="submission" date="2019-01" db="EMBL/GenBank/DDBJ databases">
        <title>Sequencing of cultivated peanut Arachis hypogaea provides insights into genome evolution and oil improvement.</title>
        <authorList>
            <person name="Chen X."/>
        </authorList>
    </citation>
    <scope>NUCLEOTIDE SEQUENCE [LARGE SCALE GENOMIC DNA]</scope>
    <source>
        <strain evidence="14">cv. Fuhuasheng</strain>
        <tissue evidence="13">Leaves</tissue>
    </source>
</reference>
<protein>
    <recommendedName>
        <fullName evidence="12">Phytocyanin domain-containing protein</fullName>
    </recommendedName>
</protein>
<keyword evidence="5" id="KW-0472">Membrane</keyword>
<keyword evidence="4 11" id="KW-0732">Signal</keyword>
<evidence type="ECO:0000256" key="2">
    <source>
        <dbReference type="ARBA" id="ARBA00022475"/>
    </source>
</evidence>
<dbReference type="InterPro" id="IPR039391">
    <property type="entry name" value="Phytocyanin-like"/>
</dbReference>
<dbReference type="PANTHER" id="PTHR33021">
    <property type="entry name" value="BLUE COPPER PROTEIN"/>
    <property type="match status" value="1"/>
</dbReference>
<gene>
    <name evidence="13" type="ORF">Ahy_A06g030571</name>
</gene>
<accession>A0A445CWN5</accession>
<comment type="similarity">
    <text evidence="9">Belongs to the early nodulin-like (ENODL) family.</text>
</comment>
<dbReference type="FunFam" id="2.60.40.420:FF:000069">
    <property type="entry name" value="Early nodulin-like protein 1"/>
    <property type="match status" value="1"/>
</dbReference>
<evidence type="ECO:0000256" key="4">
    <source>
        <dbReference type="ARBA" id="ARBA00022729"/>
    </source>
</evidence>
<dbReference type="SMR" id="A0A445CWN5"/>
<evidence type="ECO:0000256" key="9">
    <source>
        <dbReference type="ARBA" id="ARBA00035011"/>
    </source>
</evidence>
<dbReference type="AlphaFoldDB" id="A0A445CWN5"/>
<feature type="compositionally biased region" description="Low complexity" evidence="10">
    <location>
        <begin position="162"/>
        <end position="171"/>
    </location>
</feature>
<name>A0A445CWN5_ARAHY</name>
<dbReference type="EMBL" id="SDMP01000006">
    <property type="protein sequence ID" value="RYR55332.1"/>
    <property type="molecule type" value="Genomic_DNA"/>
</dbReference>
<dbReference type="OrthoDB" id="1937044at2759"/>
<keyword evidence="3" id="KW-0336">GPI-anchor</keyword>
<keyword evidence="7" id="KW-0325">Glycoprotein</keyword>
<dbReference type="PROSITE" id="PS51485">
    <property type="entry name" value="PHYTOCYANIN"/>
    <property type="match status" value="1"/>
</dbReference>
<dbReference type="CDD" id="cd11019">
    <property type="entry name" value="OsENODL1_like"/>
    <property type="match status" value="1"/>
</dbReference>
<evidence type="ECO:0000256" key="6">
    <source>
        <dbReference type="ARBA" id="ARBA00023157"/>
    </source>
</evidence>
<dbReference type="GO" id="GO:0005886">
    <property type="term" value="C:plasma membrane"/>
    <property type="evidence" value="ECO:0007669"/>
    <property type="project" value="UniProtKB-SubCell"/>
</dbReference>
<feature type="domain" description="Phytocyanin" evidence="12">
    <location>
        <begin position="27"/>
        <end position="131"/>
    </location>
</feature>
<feature type="signal peptide" evidence="11">
    <location>
        <begin position="1"/>
        <end position="25"/>
    </location>
</feature>
<evidence type="ECO:0000259" key="12">
    <source>
        <dbReference type="PROSITE" id="PS51485"/>
    </source>
</evidence>
<dbReference type="PANTHER" id="PTHR33021:SF197">
    <property type="entry name" value="EARLY NODULIN-LIKE PROTEIN 13"/>
    <property type="match status" value="1"/>
</dbReference>
<feature type="chain" id="PRO_5019362883" description="Phytocyanin domain-containing protein" evidence="11">
    <location>
        <begin position="26"/>
        <end position="193"/>
    </location>
</feature>
<feature type="region of interest" description="Disordered" evidence="10">
    <location>
        <begin position="133"/>
        <end position="171"/>
    </location>
</feature>
<evidence type="ECO:0000313" key="13">
    <source>
        <dbReference type="EMBL" id="RYR55332.1"/>
    </source>
</evidence>
<dbReference type="InterPro" id="IPR008972">
    <property type="entry name" value="Cupredoxin"/>
</dbReference>
<evidence type="ECO:0000256" key="7">
    <source>
        <dbReference type="ARBA" id="ARBA00023180"/>
    </source>
</evidence>
<keyword evidence="8" id="KW-0449">Lipoprotein</keyword>
<dbReference type="STRING" id="3818.A0A445CWN5"/>
<sequence>MAGCLRASSATCILVLSVVFGISYAAKDILVGGKVDAWKVPSSPSDSLNKWAERARFQVGDRLVWKYDGGKDSVLEVNKEDYGNCNTSNPIKKFNGGNTKVELDHPGPFYFISGAKGSCEQGEKLHVVVMTPRGAPAPSRAHPHAPSPAPSPSSGFEEDHTPAPAVAPSSGGANALESGILMTLIGVFAMWVF</sequence>
<evidence type="ECO:0000256" key="10">
    <source>
        <dbReference type="SAM" id="MobiDB-lite"/>
    </source>
</evidence>
<dbReference type="Proteomes" id="UP000289738">
    <property type="component" value="Chromosome A06"/>
</dbReference>
<evidence type="ECO:0000256" key="11">
    <source>
        <dbReference type="SAM" id="SignalP"/>
    </source>
</evidence>
<keyword evidence="6" id="KW-1015">Disulfide bond</keyword>
<dbReference type="Gramene" id="arahy.Tifrunner.gnm2.ann2.Ah06g406100.1">
    <property type="protein sequence ID" value="arahy.Tifrunner.gnm2.ann2.Ah06g406100.1-CDS"/>
    <property type="gene ID" value="arahy.Tifrunner.gnm2.ann2.Ah06g406100"/>
</dbReference>
<evidence type="ECO:0000313" key="14">
    <source>
        <dbReference type="Proteomes" id="UP000289738"/>
    </source>
</evidence>
<comment type="subcellular location">
    <subcellularLocation>
        <location evidence="1">Cell membrane</location>
        <topology evidence="1">Lipid-anchor</topology>
        <topology evidence="1">GPI-anchor</topology>
    </subcellularLocation>
</comment>
<dbReference type="InterPro" id="IPR041846">
    <property type="entry name" value="ENL_dom"/>
</dbReference>